<dbReference type="AlphaFoldDB" id="A0A919PMQ9"/>
<evidence type="ECO:0000313" key="1">
    <source>
        <dbReference type="EMBL" id="GIG46669.1"/>
    </source>
</evidence>
<reference evidence="1" key="1">
    <citation type="submission" date="2021-01" db="EMBL/GenBank/DDBJ databases">
        <title>Whole genome shotgun sequence of Dactylosporangium siamense NBRC 106093.</title>
        <authorList>
            <person name="Komaki H."/>
            <person name="Tamura T."/>
        </authorList>
    </citation>
    <scope>NUCLEOTIDE SEQUENCE</scope>
    <source>
        <strain evidence="1">NBRC 106093</strain>
    </source>
</reference>
<sequence>MQPMDFHAARAQLAQGGHSGAVAKLALEPQELQARTGLAFVEAESALGPVWFAFGQLADGTILGFNRLISDPNPGTEVSQFTDRPARDVLSELLFETDLSHDEVSWRASAEDDDRIWARTHPEAYAYILLHRAPGDRTPIAPRELDIVRDDQDVWSVRHRDVVVHIRPRTGPAVPGGVGVYSHPDDPPSGIIDPGGWMYLASEWEAEAGRLLQGFGPRTIDAREYWSVYDLLLQLVGAPGEALRFLPPDLDELPVRAFWTPLGQWMLRRNPHAFNRAELTAKAAEYETTIAEFKRIYGPPPPRPQ</sequence>
<proteinExistence type="predicted"/>
<dbReference type="EMBL" id="BONQ01000076">
    <property type="protein sequence ID" value="GIG46669.1"/>
    <property type="molecule type" value="Genomic_DNA"/>
</dbReference>
<gene>
    <name evidence="1" type="ORF">Dsi01nite_047100</name>
</gene>
<organism evidence="1 2">
    <name type="scientific">Dactylosporangium siamense</name>
    <dbReference type="NCBI Taxonomy" id="685454"/>
    <lineage>
        <taxon>Bacteria</taxon>
        <taxon>Bacillati</taxon>
        <taxon>Actinomycetota</taxon>
        <taxon>Actinomycetes</taxon>
        <taxon>Micromonosporales</taxon>
        <taxon>Micromonosporaceae</taxon>
        <taxon>Dactylosporangium</taxon>
    </lineage>
</organism>
<protein>
    <submittedName>
        <fullName evidence="1">Uncharacterized protein</fullName>
    </submittedName>
</protein>
<comment type="caution">
    <text evidence="1">The sequence shown here is derived from an EMBL/GenBank/DDBJ whole genome shotgun (WGS) entry which is preliminary data.</text>
</comment>
<evidence type="ECO:0000313" key="2">
    <source>
        <dbReference type="Proteomes" id="UP000660611"/>
    </source>
</evidence>
<name>A0A919PMQ9_9ACTN</name>
<keyword evidence="2" id="KW-1185">Reference proteome</keyword>
<dbReference type="Proteomes" id="UP000660611">
    <property type="component" value="Unassembled WGS sequence"/>
</dbReference>
<accession>A0A919PMQ9</accession>